<dbReference type="Gene3D" id="3.40.50.720">
    <property type="entry name" value="NAD(P)-binding Rossmann-like Domain"/>
    <property type="match status" value="1"/>
</dbReference>
<dbReference type="InterPro" id="IPR036291">
    <property type="entry name" value="NAD(P)-bd_dom_sf"/>
</dbReference>
<dbReference type="STRING" id="670155.SAMN04488001_2196"/>
<name>A0A1H2Y2Z2_9RHOB</name>
<dbReference type="InterPro" id="IPR000683">
    <property type="entry name" value="Gfo/Idh/MocA-like_OxRdtase_N"/>
</dbReference>
<evidence type="ECO:0000259" key="2">
    <source>
        <dbReference type="Pfam" id="PF22725"/>
    </source>
</evidence>
<dbReference type="SUPFAM" id="SSF55347">
    <property type="entry name" value="Glyceraldehyde-3-phosphate dehydrogenase-like, C-terminal domain"/>
    <property type="match status" value="1"/>
</dbReference>
<dbReference type="PANTHER" id="PTHR43708">
    <property type="entry name" value="CONSERVED EXPRESSED OXIDOREDUCTASE (EUROFUNG)"/>
    <property type="match status" value="1"/>
</dbReference>
<proteinExistence type="predicted"/>
<dbReference type="SUPFAM" id="SSF51735">
    <property type="entry name" value="NAD(P)-binding Rossmann-fold domains"/>
    <property type="match status" value="1"/>
</dbReference>
<gene>
    <name evidence="3" type="ORF">SAMN04488001_2196</name>
</gene>
<evidence type="ECO:0000259" key="1">
    <source>
        <dbReference type="Pfam" id="PF01408"/>
    </source>
</evidence>
<dbReference type="Pfam" id="PF01408">
    <property type="entry name" value="GFO_IDH_MocA"/>
    <property type="match status" value="1"/>
</dbReference>
<keyword evidence="4" id="KW-1185">Reference proteome</keyword>
<evidence type="ECO:0000313" key="4">
    <source>
        <dbReference type="Proteomes" id="UP000199441"/>
    </source>
</evidence>
<dbReference type="EMBL" id="FNOI01000003">
    <property type="protein sequence ID" value="SDW99421.1"/>
    <property type="molecule type" value="Genomic_DNA"/>
</dbReference>
<sequence>MKVACLGAGYFAQFHYDAWRRMPDADLVGACDFDLDKAQATGARAFTDLRAMLDATKPDIVDIITPPDTHAAAIAVALQADVRVIICQKPFCTSLEEARQVTELAAKAGIPLIIHENFRFQPWYRCAKMLMDDGEIGTPVQLTFRLRTGDGQGPRAYLDRQPYFQTMPRLLIHETGVHWIDTFTYLFGRPTAVYADLRRMNPVLAGEDAGHVIFEFADGKRALFDGNRLLDHSAENHRMTLGEGLFEGTGGTLSLTGDGGLHLRQFGQTESLTALPPMQRPGFGGDCVYALQRHVLNGLNEGQPFENEAAEYLFVREIEDAIYRSAQTHTRVEV</sequence>
<dbReference type="Proteomes" id="UP000199441">
    <property type="component" value="Unassembled WGS sequence"/>
</dbReference>
<dbReference type="InterPro" id="IPR055170">
    <property type="entry name" value="GFO_IDH_MocA-like_dom"/>
</dbReference>
<dbReference type="RefSeq" id="WP_089946966.1">
    <property type="nucleotide sequence ID" value="NZ_FNOI01000003.1"/>
</dbReference>
<feature type="domain" description="Gfo/Idh/MocA-like oxidoreductase N-terminal" evidence="1">
    <location>
        <begin position="1"/>
        <end position="111"/>
    </location>
</feature>
<dbReference type="GO" id="GO:0000166">
    <property type="term" value="F:nucleotide binding"/>
    <property type="evidence" value="ECO:0007669"/>
    <property type="project" value="InterPro"/>
</dbReference>
<dbReference type="InterPro" id="IPR051317">
    <property type="entry name" value="Gfo/Idh/MocA_oxidoreduct"/>
</dbReference>
<dbReference type="OrthoDB" id="9792935at2"/>
<dbReference type="Gene3D" id="3.30.360.10">
    <property type="entry name" value="Dihydrodipicolinate Reductase, domain 2"/>
    <property type="match status" value="1"/>
</dbReference>
<organism evidence="3 4">
    <name type="scientific">Litoreibacter albidus</name>
    <dbReference type="NCBI Taxonomy" id="670155"/>
    <lineage>
        <taxon>Bacteria</taxon>
        <taxon>Pseudomonadati</taxon>
        <taxon>Pseudomonadota</taxon>
        <taxon>Alphaproteobacteria</taxon>
        <taxon>Rhodobacterales</taxon>
        <taxon>Roseobacteraceae</taxon>
        <taxon>Litoreibacter</taxon>
    </lineage>
</organism>
<feature type="domain" description="GFO/IDH/MocA-like oxidoreductase" evidence="2">
    <location>
        <begin position="124"/>
        <end position="233"/>
    </location>
</feature>
<reference evidence="4" key="1">
    <citation type="submission" date="2016-10" db="EMBL/GenBank/DDBJ databases">
        <authorList>
            <person name="Varghese N."/>
            <person name="Submissions S."/>
        </authorList>
    </citation>
    <scope>NUCLEOTIDE SEQUENCE [LARGE SCALE GENOMIC DNA]</scope>
    <source>
        <strain evidence="4">DSM 26922</strain>
    </source>
</reference>
<protein>
    <submittedName>
        <fullName evidence="3">Predicted dehydrogenase</fullName>
    </submittedName>
</protein>
<dbReference type="PANTHER" id="PTHR43708:SF8">
    <property type="entry name" value="OXIDOREDUCTASE"/>
    <property type="match status" value="1"/>
</dbReference>
<dbReference type="Pfam" id="PF22725">
    <property type="entry name" value="GFO_IDH_MocA_C3"/>
    <property type="match status" value="1"/>
</dbReference>
<evidence type="ECO:0000313" key="3">
    <source>
        <dbReference type="EMBL" id="SDW99421.1"/>
    </source>
</evidence>
<accession>A0A1H2Y2Z2</accession>
<dbReference type="AlphaFoldDB" id="A0A1H2Y2Z2"/>